<accession>A0A5S9XJ51</accession>
<gene>
    <name evidence="2" type="ORF">C24_LOCUS14562</name>
</gene>
<dbReference type="EMBL" id="CACSHJ010000089">
    <property type="protein sequence ID" value="CAA0384373.1"/>
    <property type="molecule type" value="Genomic_DNA"/>
</dbReference>
<sequence length="140" mass="15754">MTAQDLVCSKEKQAPYGLMHDARKDYYLDGQSKLINIKDHQTLSDYMDMAFSSGLQSSVDKAGSSGLSIKQKNPKKRKRKALIVRKDDLTPLETSDKEIVFNINLDNTFKKKIHEAGNEDSKCLKSDGNTVVPCEPPQYQ</sequence>
<protein>
    <submittedName>
        <fullName evidence="2">Uncharacterized protein</fullName>
    </submittedName>
</protein>
<evidence type="ECO:0000256" key="1">
    <source>
        <dbReference type="SAM" id="MobiDB-lite"/>
    </source>
</evidence>
<proteinExistence type="predicted"/>
<dbReference type="Proteomes" id="UP000434276">
    <property type="component" value="Unassembled WGS sequence"/>
</dbReference>
<reference evidence="2 3" key="1">
    <citation type="submission" date="2019-12" db="EMBL/GenBank/DDBJ databases">
        <authorList>
            <person name="Jiao W.-B."/>
            <person name="Schneeberger K."/>
        </authorList>
    </citation>
    <scope>NUCLEOTIDE SEQUENCE [LARGE SCALE GENOMIC DNA]</scope>
    <source>
        <strain evidence="3">cv. C24</strain>
    </source>
</reference>
<name>A0A5S9XJ51_ARATH</name>
<evidence type="ECO:0000313" key="3">
    <source>
        <dbReference type="Proteomes" id="UP000434276"/>
    </source>
</evidence>
<feature type="region of interest" description="Disordered" evidence="1">
    <location>
        <begin position="118"/>
        <end position="140"/>
    </location>
</feature>
<organism evidence="2 3">
    <name type="scientific">Arabidopsis thaliana</name>
    <name type="common">Mouse-ear cress</name>
    <dbReference type="NCBI Taxonomy" id="3702"/>
    <lineage>
        <taxon>Eukaryota</taxon>
        <taxon>Viridiplantae</taxon>
        <taxon>Streptophyta</taxon>
        <taxon>Embryophyta</taxon>
        <taxon>Tracheophyta</taxon>
        <taxon>Spermatophyta</taxon>
        <taxon>Magnoliopsida</taxon>
        <taxon>eudicotyledons</taxon>
        <taxon>Gunneridae</taxon>
        <taxon>Pentapetalae</taxon>
        <taxon>rosids</taxon>
        <taxon>malvids</taxon>
        <taxon>Brassicales</taxon>
        <taxon>Brassicaceae</taxon>
        <taxon>Camelineae</taxon>
        <taxon>Arabidopsis</taxon>
    </lineage>
</organism>
<dbReference type="AlphaFoldDB" id="A0A5S9XJ51"/>
<evidence type="ECO:0000313" key="2">
    <source>
        <dbReference type="EMBL" id="CAA0384373.1"/>
    </source>
</evidence>